<dbReference type="AlphaFoldDB" id="A0A1A9ZFL5"/>
<dbReference type="Proteomes" id="UP000092445">
    <property type="component" value="Unassembled WGS sequence"/>
</dbReference>
<sequence length="316" mass="35201">MFWIFEVIPVVRWKTITNITASTHRKGQDMKLNSAIQVSQMLATARRRGMPLMPPRRRLGSVGDSAPPSESSEGTSSLDNNEMIVHPEWSQASQHNATTVNSLFLNSDGDADTLSTDTASNTNLSDYERGQVESFFSGLGTEIYVSSSLANLYEGTGKEGDWHLIFTGIPVILHDKGNVRSRALAKVTLVLAERGSCFALWSDRIDNLSNYRVAGPSFHTMCLSTNHQQVIGFSYDSTESAREIWQQMERLISDPENIALSVPGRKNRKQKRAKPAPLPPKSQISHPCQFHHVTSVTKEDSNRYYSMQAFAPLGQR</sequence>
<evidence type="ECO:0000313" key="2">
    <source>
        <dbReference type="EnsemblMetazoa" id="GPAI013081-PA"/>
    </source>
</evidence>
<dbReference type="GO" id="GO:0006357">
    <property type="term" value="P:regulation of transcription by RNA polymerase II"/>
    <property type="evidence" value="ECO:0007669"/>
    <property type="project" value="InterPro"/>
</dbReference>
<accession>A0A1A9ZFL5</accession>
<dbReference type="EnsemblMetazoa" id="GPAI013081-RA">
    <property type="protein sequence ID" value="GPAI013081-PA"/>
    <property type="gene ID" value="GPAI013081"/>
</dbReference>
<evidence type="ECO:0000313" key="3">
    <source>
        <dbReference type="Proteomes" id="UP000092445"/>
    </source>
</evidence>
<dbReference type="Gene3D" id="2.30.29.30">
    <property type="entry name" value="Pleckstrin-homology domain (PH domain)/Phosphotyrosine-binding domain (PTB)"/>
    <property type="match status" value="1"/>
</dbReference>
<dbReference type="InterPro" id="IPR039142">
    <property type="entry name" value="NRF1/Ewg"/>
</dbReference>
<proteinExistence type="predicted"/>
<protein>
    <recommendedName>
        <fullName evidence="4">WH1 domain-containing protein</fullName>
    </recommendedName>
</protein>
<feature type="region of interest" description="Disordered" evidence="1">
    <location>
        <begin position="47"/>
        <end position="79"/>
    </location>
</feature>
<reference evidence="3" key="1">
    <citation type="submission" date="2014-03" db="EMBL/GenBank/DDBJ databases">
        <authorList>
            <person name="Aksoy S."/>
            <person name="Warren W."/>
            <person name="Wilson R.K."/>
        </authorList>
    </citation>
    <scope>NUCLEOTIDE SEQUENCE [LARGE SCALE GENOMIC DNA]</scope>
    <source>
        <strain evidence="3">IAEA</strain>
    </source>
</reference>
<dbReference type="InterPro" id="IPR011993">
    <property type="entry name" value="PH-like_dom_sf"/>
</dbReference>
<dbReference type="PANTHER" id="PTHR20338">
    <property type="entry name" value="NUCLEAR RESPIRATORY FACTOR 1"/>
    <property type="match status" value="1"/>
</dbReference>
<feature type="compositionally biased region" description="Polar residues" evidence="1">
    <location>
        <begin position="68"/>
        <end position="79"/>
    </location>
</feature>
<dbReference type="VEuPathDB" id="VectorBase:GPAI013081"/>
<keyword evidence="3" id="KW-1185">Reference proteome</keyword>
<feature type="compositionally biased region" description="Basic residues" evidence="1">
    <location>
        <begin position="47"/>
        <end position="59"/>
    </location>
</feature>
<organism evidence="2 3">
    <name type="scientific">Glossina pallidipes</name>
    <name type="common">Tsetse fly</name>
    <dbReference type="NCBI Taxonomy" id="7398"/>
    <lineage>
        <taxon>Eukaryota</taxon>
        <taxon>Metazoa</taxon>
        <taxon>Ecdysozoa</taxon>
        <taxon>Arthropoda</taxon>
        <taxon>Hexapoda</taxon>
        <taxon>Insecta</taxon>
        <taxon>Pterygota</taxon>
        <taxon>Neoptera</taxon>
        <taxon>Endopterygota</taxon>
        <taxon>Diptera</taxon>
        <taxon>Brachycera</taxon>
        <taxon>Muscomorpha</taxon>
        <taxon>Hippoboscoidea</taxon>
        <taxon>Glossinidae</taxon>
        <taxon>Glossina</taxon>
    </lineage>
</organism>
<reference evidence="2" key="2">
    <citation type="submission" date="2020-05" db="UniProtKB">
        <authorList>
            <consortium name="EnsemblMetazoa"/>
        </authorList>
    </citation>
    <scope>IDENTIFICATION</scope>
    <source>
        <strain evidence="2">IAEA</strain>
    </source>
</reference>
<evidence type="ECO:0008006" key="4">
    <source>
        <dbReference type="Google" id="ProtNLM"/>
    </source>
</evidence>
<feature type="region of interest" description="Disordered" evidence="1">
    <location>
        <begin position="263"/>
        <end position="287"/>
    </location>
</feature>
<evidence type="ECO:0000256" key="1">
    <source>
        <dbReference type="SAM" id="MobiDB-lite"/>
    </source>
</evidence>
<dbReference type="STRING" id="7398.A0A1A9ZFL5"/>
<name>A0A1A9ZFL5_GLOPL</name>
<dbReference type="FunFam" id="2.30.29.30:FF:000362">
    <property type="entry name" value="Uncharacterized protein, isoform B"/>
    <property type="match status" value="1"/>
</dbReference>
<feature type="compositionally biased region" description="Basic residues" evidence="1">
    <location>
        <begin position="265"/>
        <end position="274"/>
    </location>
</feature>
<dbReference type="GO" id="GO:0003700">
    <property type="term" value="F:DNA-binding transcription factor activity"/>
    <property type="evidence" value="ECO:0007669"/>
    <property type="project" value="InterPro"/>
</dbReference>